<dbReference type="InterPro" id="IPR050625">
    <property type="entry name" value="ParA/MinD_ATPase"/>
</dbReference>
<gene>
    <name evidence="1" type="ORF">CYJ32_07155</name>
</gene>
<evidence type="ECO:0000313" key="1">
    <source>
        <dbReference type="EMBL" id="PKZ14510.1"/>
    </source>
</evidence>
<dbReference type="EMBL" id="PKGU01000005">
    <property type="protein sequence ID" value="PKZ14510.1"/>
    <property type="molecule type" value="Genomic_DNA"/>
</dbReference>
<dbReference type="Gene3D" id="3.40.50.300">
    <property type="entry name" value="P-loop containing nucleotide triphosphate hydrolases"/>
    <property type="match status" value="1"/>
</dbReference>
<proteinExistence type="predicted"/>
<sequence>MPPTTAAPATAVSSVILLPIVGASGGLGASTCALQLARLCAHEGLRTCVIDVDFSGGGLDVLAGCEEQEGLRWHNIQAPLGSIDAEGFLNELIQWDGIPLLPYSPWENRDTQWWEIKAVFEAASVHSDIIICDCGRTVPNKVIAAWKSTRAQLTIIPVILMQCTTLGIARCSVLLECMRHNMHPHFSDCESALLFESACSINKLVSKTRKRNSHMSVAQVEDFLHARIYGSLPSDPRITRSDAQGWPLPQAKPEYERVLQAFIREYCLTNSPDKSGTTHRNTRGRRVA</sequence>
<dbReference type="InterPro" id="IPR027417">
    <property type="entry name" value="P-loop_NTPase"/>
</dbReference>
<dbReference type="GO" id="GO:0016887">
    <property type="term" value="F:ATP hydrolysis activity"/>
    <property type="evidence" value="ECO:0007669"/>
    <property type="project" value="TreeGrafter"/>
</dbReference>
<dbReference type="AlphaFoldDB" id="A0A2I1M310"/>
<dbReference type="GO" id="GO:0009898">
    <property type="term" value="C:cytoplasmic side of plasma membrane"/>
    <property type="evidence" value="ECO:0007669"/>
    <property type="project" value="TreeGrafter"/>
</dbReference>
<dbReference type="Proteomes" id="UP000242263">
    <property type="component" value="Unassembled WGS sequence"/>
</dbReference>
<accession>A0A2I1M310</accession>
<dbReference type="PANTHER" id="PTHR43384:SF11">
    <property type="entry name" value="SEPTUM SITE DETERMINING PROTEIN"/>
    <property type="match status" value="1"/>
</dbReference>
<dbReference type="GO" id="GO:0051782">
    <property type="term" value="P:negative regulation of cell division"/>
    <property type="evidence" value="ECO:0007669"/>
    <property type="project" value="TreeGrafter"/>
</dbReference>
<name>A0A2I1M310_9BIFI</name>
<dbReference type="GO" id="GO:0005524">
    <property type="term" value="F:ATP binding"/>
    <property type="evidence" value="ECO:0007669"/>
    <property type="project" value="TreeGrafter"/>
</dbReference>
<dbReference type="GO" id="GO:0005829">
    <property type="term" value="C:cytosol"/>
    <property type="evidence" value="ECO:0007669"/>
    <property type="project" value="TreeGrafter"/>
</dbReference>
<reference evidence="1 2" key="1">
    <citation type="submission" date="2017-12" db="EMBL/GenBank/DDBJ databases">
        <title>Phylogenetic diversity of female urinary microbiome.</title>
        <authorList>
            <person name="Thomas-White K."/>
            <person name="Wolfe A.J."/>
        </authorList>
    </citation>
    <scope>NUCLEOTIDE SEQUENCE [LARGE SCALE GENOMIC DNA]</scope>
    <source>
        <strain evidence="1 2">UMB0064</strain>
    </source>
</reference>
<evidence type="ECO:0000313" key="2">
    <source>
        <dbReference type="Proteomes" id="UP000242263"/>
    </source>
</evidence>
<dbReference type="RefSeq" id="WP_021617202.1">
    <property type="nucleotide sequence ID" value="NZ_CAMYCS010000006.1"/>
</dbReference>
<comment type="caution">
    <text evidence="1">The sequence shown here is derived from an EMBL/GenBank/DDBJ whole genome shotgun (WGS) entry which is preliminary data.</text>
</comment>
<dbReference type="PANTHER" id="PTHR43384">
    <property type="entry name" value="SEPTUM SITE-DETERMINING PROTEIN MIND HOMOLOG, CHLOROPLASTIC-RELATED"/>
    <property type="match status" value="1"/>
</dbReference>
<protein>
    <submittedName>
        <fullName evidence="1">Uncharacterized protein</fullName>
    </submittedName>
</protein>
<organism evidence="1 2">
    <name type="scientific">Alloscardovia omnicolens</name>
    <dbReference type="NCBI Taxonomy" id="419015"/>
    <lineage>
        <taxon>Bacteria</taxon>
        <taxon>Bacillati</taxon>
        <taxon>Actinomycetota</taxon>
        <taxon>Actinomycetes</taxon>
        <taxon>Bifidobacteriales</taxon>
        <taxon>Bifidobacteriaceae</taxon>
        <taxon>Alloscardovia</taxon>
    </lineage>
</organism>
<dbReference type="SUPFAM" id="SSF52540">
    <property type="entry name" value="P-loop containing nucleoside triphosphate hydrolases"/>
    <property type="match status" value="1"/>
</dbReference>